<reference evidence="1 2" key="1">
    <citation type="submission" date="2018-12" db="EMBL/GenBank/DDBJ databases">
        <authorList>
            <person name="Toschakov S.V."/>
        </authorList>
    </citation>
    <scope>NUCLEOTIDE SEQUENCE [LARGE SCALE GENOMIC DNA]</scope>
    <source>
        <strain evidence="1 2">GM2012</strain>
    </source>
</reference>
<keyword evidence="2" id="KW-1185">Reference proteome</keyword>
<dbReference type="Proteomes" id="UP000280296">
    <property type="component" value="Unassembled WGS sequence"/>
</dbReference>
<evidence type="ECO:0000313" key="2">
    <source>
        <dbReference type="Proteomes" id="UP000280296"/>
    </source>
</evidence>
<sequence length="217" mass="24494">MADDEKQHMVVRVIGSVRSAGIAVVESTHATAREAVRAAAGRPEVGVFKGPKGPVPDRGTPFELPLGWDPRVDQMVRNFRRQEEHAQQAEVIACKWDGQHGPPRVGLKVFYTDGWDYRGVAVDRVARPFGRMDRPIDAERWVAVERFPGIRAEGKIVAIRNTEEAARTCAMERMHELREQQGHLEPDAIERAEFSPRLDSLRAEHKRQQLQPKLKPG</sequence>
<reference evidence="1 2" key="2">
    <citation type="submission" date="2019-01" db="EMBL/GenBank/DDBJ databases">
        <title>Tautonia sociabilis, a novel thermotolerant planctomycete of Isosphaeraceae family, isolated from a 4000 m deep subterranean habitat.</title>
        <authorList>
            <person name="Kovaleva O.L."/>
            <person name="Elcheninov A.G."/>
            <person name="Van Heerden E."/>
            <person name="Toshchakov S.V."/>
            <person name="Novikov A."/>
            <person name="Bonch-Osmolovskaya E.A."/>
            <person name="Kublanov I.V."/>
        </authorList>
    </citation>
    <scope>NUCLEOTIDE SEQUENCE [LARGE SCALE GENOMIC DNA]</scope>
    <source>
        <strain evidence="1 2">GM2012</strain>
    </source>
</reference>
<comment type="caution">
    <text evidence="1">The sequence shown here is derived from an EMBL/GenBank/DDBJ whole genome shotgun (WGS) entry which is preliminary data.</text>
</comment>
<dbReference type="RefSeq" id="WP_126725127.1">
    <property type="nucleotide sequence ID" value="NZ_RYZH01000015.1"/>
</dbReference>
<proteinExistence type="predicted"/>
<protein>
    <submittedName>
        <fullName evidence="1">Uncharacterized protein</fullName>
    </submittedName>
</protein>
<dbReference type="AlphaFoldDB" id="A0A432MLJ5"/>
<name>A0A432MLJ5_9BACT</name>
<dbReference type="EMBL" id="RYZH01000015">
    <property type="protein sequence ID" value="RUL88006.1"/>
    <property type="molecule type" value="Genomic_DNA"/>
</dbReference>
<organism evidence="1 2">
    <name type="scientific">Tautonia sociabilis</name>
    <dbReference type="NCBI Taxonomy" id="2080755"/>
    <lineage>
        <taxon>Bacteria</taxon>
        <taxon>Pseudomonadati</taxon>
        <taxon>Planctomycetota</taxon>
        <taxon>Planctomycetia</taxon>
        <taxon>Isosphaerales</taxon>
        <taxon>Isosphaeraceae</taxon>
        <taxon>Tautonia</taxon>
    </lineage>
</organism>
<evidence type="ECO:0000313" key="1">
    <source>
        <dbReference type="EMBL" id="RUL88006.1"/>
    </source>
</evidence>
<accession>A0A432MLJ5</accession>
<gene>
    <name evidence="1" type="ORF">TsocGM_09805</name>
</gene>